<gene>
    <name evidence="2" type="ORF">MQN93_25880</name>
</gene>
<evidence type="ECO:0000313" key="2">
    <source>
        <dbReference type="EMBL" id="MCI3243159.1"/>
    </source>
</evidence>
<evidence type="ECO:0000313" key="3">
    <source>
        <dbReference type="Proteomes" id="UP001165270"/>
    </source>
</evidence>
<dbReference type="RefSeq" id="WP_242711448.1">
    <property type="nucleotide sequence ID" value="NZ_JALDAX010000010.1"/>
</dbReference>
<proteinExistence type="predicted"/>
<keyword evidence="1" id="KW-0175">Coiled coil</keyword>
<comment type="caution">
    <text evidence="2">The sequence shown here is derived from an EMBL/GenBank/DDBJ whole genome shotgun (WGS) entry which is preliminary data.</text>
</comment>
<protein>
    <submittedName>
        <fullName evidence="2">Uncharacterized protein</fullName>
    </submittedName>
</protein>
<feature type="coiled-coil region" evidence="1">
    <location>
        <begin position="37"/>
        <end position="85"/>
    </location>
</feature>
<evidence type="ECO:0000256" key="1">
    <source>
        <dbReference type="SAM" id="Coils"/>
    </source>
</evidence>
<sequence>MDALPVAALAVSTLGLVISGGAATFARQQARSGREQAKAASDQAKAASDQVVAAQQQVVAAQQQVSAANQQIDVARQQLAAAERAQREATEPYVVVDIRARVPGSQLLWFVVENIGPTLAKDVRIAVTPPLATSRGDEATAKLNAAASRVIPVIPPGRMFGYTMDVGSGFFADPELPRVYTVTVDAKGPRGPVETLTYVIDLNILADSALNADSIEWSTKRIADELKRMREFQAKNRH</sequence>
<keyword evidence="3" id="KW-1185">Reference proteome</keyword>
<reference evidence="2" key="1">
    <citation type="submission" date="2022-03" db="EMBL/GenBank/DDBJ databases">
        <title>Streptomyces 7R015 and 7R016 isolated from Barleria lupulina in Thailand.</title>
        <authorList>
            <person name="Kanchanasin P."/>
            <person name="Phongsopitanun W."/>
            <person name="Tanasupawat S."/>
        </authorList>
    </citation>
    <scope>NUCLEOTIDE SEQUENCE</scope>
    <source>
        <strain evidence="2">7R016</strain>
    </source>
</reference>
<accession>A0ABS9XM53</accession>
<organism evidence="2 3">
    <name type="scientific">Streptomyces spinosisporus</name>
    <dbReference type="NCBI Taxonomy" id="2927582"/>
    <lineage>
        <taxon>Bacteria</taxon>
        <taxon>Bacillati</taxon>
        <taxon>Actinomycetota</taxon>
        <taxon>Actinomycetes</taxon>
        <taxon>Kitasatosporales</taxon>
        <taxon>Streptomycetaceae</taxon>
        <taxon>Streptomyces</taxon>
    </lineage>
</organism>
<name>A0ABS9XM53_9ACTN</name>
<dbReference type="Proteomes" id="UP001165270">
    <property type="component" value="Unassembled WGS sequence"/>
</dbReference>
<dbReference type="EMBL" id="JALDAX010000010">
    <property type="protein sequence ID" value="MCI3243159.1"/>
    <property type="molecule type" value="Genomic_DNA"/>
</dbReference>